<feature type="binding site" evidence="15">
    <location>
        <position position="570"/>
    </location>
    <ligand>
        <name>[4Fe-4S] cluster</name>
        <dbReference type="ChEBI" id="CHEBI:49883"/>
        <label>2</label>
    </ligand>
</feature>
<accession>A0A942UU03</accession>
<keyword evidence="9 14" id="KW-0560">Oxidoreductase</keyword>
<evidence type="ECO:0000256" key="2">
    <source>
        <dbReference type="ARBA" id="ARBA00011238"/>
    </source>
</evidence>
<dbReference type="GO" id="GO:0051539">
    <property type="term" value="F:4 iron, 4 sulfur cluster binding"/>
    <property type="evidence" value="ECO:0007669"/>
    <property type="project" value="UniProtKB-UniRule"/>
</dbReference>
<dbReference type="FunFam" id="3.40.50.970:FF:000039">
    <property type="entry name" value="Indolepyruvate oxidoreductase subunit IorA"/>
    <property type="match status" value="1"/>
</dbReference>
<dbReference type="EMBL" id="WSFT01000025">
    <property type="protein sequence ID" value="MBS4537960.1"/>
    <property type="molecule type" value="Genomic_DNA"/>
</dbReference>
<dbReference type="GO" id="GO:0046872">
    <property type="term" value="F:metal ion binding"/>
    <property type="evidence" value="ECO:0007669"/>
    <property type="project" value="UniProtKB-UniRule"/>
</dbReference>
<dbReference type="EC" id="1.2.7.8" evidence="3 14"/>
<evidence type="ECO:0000256" key="1">
    <source>
        <dbReference type="ARBA" id="ARBA00002995"/>
    </source>
</evidence>
<comment type="catalytic activity">
    <reaction evidence="13 14">
        <text>indole-3-pyruvate + 2 oxidized [2Fe-2S]-[ferredoxin] + CoA = (indol-3-yl)acetyl-CoA + 2 reduced [2Fe-2S]-[ferredoxin] + CO2 + H(+)</text>
        <dbReference type="Rhea" id="RHEA:12645"/>
        <dbReference type="Rhea" id="RHEA-COMP:10000"/>
        <dbReference type="Rhea" id="RHEA-COMP:10001"/>
        <dbReference type="ChEBI" id="CHEBI:15378"/>
        <dbReference type="ChEBI" id="CHEBI:16526"/>
        <dbReference type="ChEBI" id="CHEBI:17640"/>
        <dbReference type="ChEBI" id="CHEBI:33737"/>
        <dbReference type="ChEBI" id="CHEBI:33738"/>
        <dbReference type="ChEBI" id="CHEBI:57271"/>
        <dbReference type="ChEBI" id="CHEBI:57287"/>
        <dbReference type="EC" id="1.2.7.8"/>
    </reaction>
</comment>
<gene>
    <name evidence="17" type="primary">iorA</name>
    <name evidence="17" type="ORF">GOQ27_05775</name>
</gene>
<dbReference type="PANTHER" id="PTHR43710:SF5">
    <property type="entry name" value="INDOLEPYRUVATE FERREDOXIN OXIDOREDUCTASE ALPHA SUBUNIT"/>
    <property type="match status" value="1"/>
</dbReference>
<keyword evidence="10 14" id="KW-0408">Iron</keyword>
<dbReference type="PANTHER" id="PTHR43710">
    <property type="entry name" value="2-HYDROXYACYL-COA LYASE"/>
    <property type="match status" value="1"/>
</dbReference>
<evidence type="ECO:0000256" key="11">
    <source>
        <dbReference type="ARBA" id="ARBA00023014"/>
    </source>
</evidence>
<dbReference type="RefSeq" id="WP_203365890.1">
    <property type="nucleotide sequence ID" value="NZ_WSFT01000025.1"/>
</dbReference>
<evidence type="ECO:0000256" key="7">
    <source>
        <dbReference type="ARBA" id="ARBA00022723"/>
    </source>
</evidence>
<evidence type="ECO:0000256" key="6">
    <source>
        <dbReference type="ARBA" id="ARBA00022485"/>
    </source>
</evidence>
<reference evidence="17" key="1">
    <citation type="submission" date="2019-12" db="EMBL/GenBank/DDBJ databases">
        <title>Clostridiaceae gen. nov. sp. nov., isolated from sediment in Xinjiang, China.</title>
        <authorList>
            <person name="Zhang R."/>
        </authorList>
    </citation>
    <scope>NUCLEOTIDE SEQUENCE</scope>
    <source>
        <strain evidence="17">D2Q-11</strain>
    </source>
</reference>
<dbReference type="Proteomes" id="UP000724672">
    <property type="component" value="Unassembled WGS sequence"/>
</dbReference>
<evidence type="ECO:0000256" key="10">
    <source>
        <dbReference type="ARBA" id="ARBA00023004"/>
    </source>
</evidence>
<dbReference type="InterPro" id="IPR017721">
    <property type="entry name" value="IorA"/>
</dbReference>
<dbReference type="SUPFAM" id="SSF52922">
    <property type="entry name" value="TK C-terminal domain-like"/>
    <property type="match status" value="1"/>
</dbReference>
<evidence type="ECO:0000256" key="15">
    <source>
        <dbReference type="PIRSR" id="PIRSR006439-50"/>
    </source>
</evidence>
<dbReference type="GO" id="GO:0030976">
    <property type="term" value="F:thiamine pyrophosphate binding"/>
    <property type="evidence" value="ECO:0007669"/>
    <property type="project" value="InterPro"/>
</dbReference>
<dbReference type="InterPro" id="IPR029061">
    <property type="entry name" value="THDP-binding"/>
</dbReference>
<feature type="binding site" evidence="15">
    <location>
        <position position="573"/>
    </location>
    <ligand>
        <name>[4Fe-4S] cluster</name>
        <dbReference type="ChEBI" id="CHEBI:49883"/>
        <label>2</label>
    </ligand>
</feature>
<sequence>MKKLLTGNEAVARGAYEAGVTLAAAYPGTPSTEILENVANYKEIYSEWSPNEKVALEVAIGGSIAGARTLAAMKHVGINVAADPLFTFGYTGVNGGCVIISADDPGMHSSQNEQDNRYYAKAAKVAMIEPSDSQETKDFIKEAYKISEEYDVPVLFRLTTRICHSKGLVDCEEREEVGIKEYNKNIPKYVATPANGKKLHVVVEDKLVRLEEFSNNTPLNRIEWNDKKVGVVTSGVAYQYAKEVFGEDASFLKLGFTFPLPKKKMREFAESVEKLYVIEELEPYLEMEIKAMGIEVIGKESIPLIGELNPDIIRESIFGEKTETIEKKEENVVGRPPTMCAGCPHRGLFYELSRKKNVVVTGDIGCYTLGSAPPLSTMDTCICMGASISAGHGFSKACEVNGRDVKVFGVIGDSTFFHSGITGLIDIVYNRGNAATIILDNRITGMTGHQENPGTGYTLMGEEAAEIDIIKLCEAIGVKHIEVVNPLDLDQTKNAINKAMKLDEPMVIITKYPCVLKKSTDDEVEEYGLDRKACVVESGICKKCKMCLKAGCPAISFDPETGSIIDEDMCVGCDVCLQICPFDAIKKVGEQNE</sequence>
<feature type="binding site" evidence="15">
    <location>
        <position position="580"/>
    </location>
    <ligand>
        <name>[4Fe-4S] cluster</name>
        <dbReference type="ChEBI" id="CHEBI:49883"/>
        <label>1</label>
    </ligand>
</feature>
<evidence type="ECO:0000256" key="12">
    <source>
        <dbReference type="ARBA" id="ARBA00030514"/>
    </source>
</evidence>
<feature type="domain" description="4Fe-4S ferredoxin-type" evidence="16">
    <location>
        <begin position="532"/>
        <end position="560"/>
    </location>
</feature>
<keyword evidence="8 14" id="KW-0249">Electron transport</keyword>
<evidence type="ECO:0000256" key="5">
    <source>
        <dbReference type="ARBA" id="ARBA00022448"/>
    </source>
</evidence>
<keyword evidence="6 14" id="KW-0004">4Fe-4S</keyword>
<comment type="subunit">
    <text evidence="2">Heterodimer of the IorA and IorB subunits.</text>
</comment>
<dbReference type="CDD" id="cd02008">
    <property type="entry name" value="TPP_IOR_alpha"/>
    <property type="match status" value="1"/>
</dbReference>
<keyword evidence="5 14" id="KW-0813">Transport</keyword>
<evidence type="ECO:0000259" key="16">
    <source>
        <dbReference type="PROSITE" id="PS51379"/>
    </source>
</evidence>
<proteinExistence type="predicted"/>
<comment type="caution">
    <text evidence="17">The sequence shown here is derived from an EMBL/GenBank/DDBJ whole genome shotgun (WGS) entry which is preliminary data.</text>
</comment>
<dbReference type="InterPro" id="IPR017900">
    <property type="entry name" value="4Fe4S_Fe_S_CS"/>
</dbReference>
<evidence type="ECO:0000256" key="3">
    <source>
        <dbReference type="ARBA" id="ARBA00012812"/>
    </source>
</evidence>
<dbReference type="CDD" id="cd07034">
    <property type="entry name" value="TPP_PYR_PFOR_IOR-alpha_like"/>
    <property type="match status" value="1"/>
</dbReference>
<dbReference type="InterPro" id="IPR002880">
    <property type="entry name" value="Pyrv_Fd/Flavodoxin_OxRdtase_N"/>
</dbReference>
<comment type="function">
    <text evidence="1 14">Catalyzes the ferredoxin-dependent oxidative decarboxylation of arylpyruvates.</text>
</comment>
<feature type="binding site" evidence="15">
    <location>
        <position position="544"/>
    </location>
    <ligand>
        <name>[4Fe-4S] cluster</name>
        <dbReference type="ChEBI" id="CHEBI:49883"/>
        <label>1</label>
    </ligand>
</feature>
<evidence type="ECO:0000256" key="14">
    <source>
        <dbReference type="PIRNR" id="PIRNR006439"/>
    </source>
</evidence>
<dbReference type="PIRSF" id="PIRSF006439">
    <property type="entry name" value="Indolepyruvate_ferr_oxidored"/>
    <property type="match status" value="1"/>
</dbReference>
<protein>
    <recommendedName>
        <fullName evidence="4 14">Indolepyruvate oxidoreductase subunit IorA</fullName>
        <shortName evidence="14">IOR</shortName>
        <ecNumber evidence="3 14">1.2.7.8</ecNumber>
    </recommendedName>
    <alternativeName>
        <fullName evidence="12 14">Indolepyruvate ferredoxin oxidoreductase subunit alpha</fullName>
    </alternativeName>
</protein>
<dbReference type="NCBIfam" id="TIGR03336">
    <property type="entry name" value="IOR_alpha"/>
    <property type="match status" value="1"/>
</dbReference>
<keyword evidence="7 14" id="KW-0479">Metal-binding</keyword>
<dbReference type="InterPro" id="IPR011766">
    <property type="entry name" value="TPP_enzyme_TPP-bd"/>
</dbReference>
<evidence type="ECO:0000256" key="9">
    <source>
        <dbReference type="ARBA" id="ARBA00023002"/>
    </source>
</evidence>
<dbReference type="AlphaFoldDB" id="A0A942UU03"/>
<evidence type="ECO:0000256" key="4">
    <source>
        <dbReference type="ARBA" id="ARBA00017710"/>
    </source>
</evidence>
<feature type="binding site" evidence="15">
    <location>
        <position position="547"/>
    </location>
    <ligand>
        <name>[4Fe-4S] cluster</name>
        <dbReference type="ChEBI" id="CHEBI:49883"/>
        <label>1</label>
    </ligand>
</feature>
<dbReference type="Pfam" id="PF02775">
    <property type="entry name" value="TPP_enzyme_C"/>
    <property type="match status" value="1"/>
</dbReference>
<dbReference type="SUPFAM" id="SSF54862">
    <property type="entry name" value="4Fe-4S ferredoxins"/>
    <property type="match status" value="1"/>
</dbReference>
<dbReference type="PROSITE" id="PS51379">
    <property type="entry name" value="4FE4S_FER_2"/>
    <property type="match status" value="2"/>
</dbReference>
<dbReference type="Gene3D" id="3.40.50.970">
    <property type="match status" value="2"/>
</dbReference>
<dbReference type="SUPFAM" id="SSF52518">
    <property type="entry name" value="Thiamin diphosphate-binding fold (THDP-binding)"/>
    <property type="match status" value="2"/>
</dbReference>
<dbReference type="Gene3D" id="3.30.70.20">
    <property type="match status" value="1"/>
</dbReference>
<dbReference type="InterPro" id="IPR017896">
    <property type="entry name" value="4Fe4S_Fe-S-bd"/>
</dbReference>
<keyword evidence="18" id="KW-1185">Reference proteome</keyword>
<keyword evidence="11 14" id="KW-0411">Iron-sulfur</keyword>
<comment type="cofactor">
    <cofactor evidence="14 15">
        <name>[4Fe-4S] cluster</name>
        <dbReference type="ChEBI" id="CHEBI:49883"/>
    </cofactor>
    <text evidence="14 15">Binds 2 [4Fe-4S] clusters. In this family the first cluster has a non-standard and varying [4Fe-4S] binding motif CX(2)CX(2)CX(4-5)CP.</text>
</comment>
<feature type="binding site" evidence="15">
    <location>
        <position position="552"/>
    </location>
    <ligand>
        <name>[4Fe-4S] cluster</name>
        <dbReference type="ChEBI" id="CHEBI:49883"/>
        <label>2</label>
    </ligand>
</feature>
<dbReference type="GO" id="GO:0043805">
    <property type="term" value="F:indolepyruvate ferredoxin oxidoreductase activity"/>
    <property type="evidence" value="ECO:0007669"/>
    <property type="project" value="UniProtKB-UniRule"/>
</dbReference>
<feature type="binding site" evidence="15">
    <location>
        <position position="541"/>
    </location>
    <ligand>
        <name>[4Fe-4S] cluster</name>
        <dbReference type="ChEBI" id="CHEBI:49883"/>
        <label>1</label>
    </ligand>
</feature>
<dbReference type="InterPro" id="IPR045025">
    <property type="entry name" value="HACL1-like"/>
</dbReference>
<dbReference type="Pfam" id="PF01855">
    <property type="entry name" value="POR_N"/>
    <property type="match status" value="1"/>
</dbReference>
<evidence type="ECO:0000313" key="17">
    <source>
        <dbReference type="EMBL" id="MBS4537960.1"/>
    </source>
</evidence>
<dbReference type="InterPro" id="IPR009014">
    <property type="entry name" value="Transketo_C/PFOR_II"/>
</dbReference>
<evidence type="ECO:0000256" key="8">
    <source>
        <dbReference type="ARBA" id="ARBA00022982"/>
    </source>
</evidence>
<dbReference type="Pfam" id="PF00037">
    <property type="entry name" value="Fer4"/>
    <property type="match status" value="1"/>
</dbReference>
<name>A0A942UU03_9FIRM</name>
<evidence type="ECO:0000313" key="18">
    <source>
        <dbReference type="Proteomes" id="UP000724672"/>
    </source>
</evidence>
<feature type="domain" description="4Fe-4S ferredoxin-type" evidence="16">
    <location>
        <begin position="561"/>
        <end position="590"/>
    </location>
</feature>
<feature type="binding site" evidence="15">
    <location>
        <position position="576"/>
    </location>
    <ligand>
        <name>[4Fe-4S] cluster</name>
        <dbReference type="ChEBI" id="CHEBI:49883"/>
        <label>2</label>
    </ligand>
</feature>
<evidence type="ECO:0000256" key="13">
    <source>
        <dbReference type="ARBA" id="ARBA00048332"/>
    </source>
</evidence>
<dbReference type="PROSITE" id="PS00198">
    <property type="entry name" value="4FE4S_FER_1"/>
    <property type="match status" value="1"/>
</dbReference>
<organism evidence="17 18">
    <name type="scientific">Anaeromonas frigoriresistens</name>
    <dbReference type="NCBI Taxonomy" id="2683708"/>
    <lineage>
        <taxon>Bacteria</taxon>
        <taxon>Bacillati</taxon>
        <taxon>Bacillota</taxon>
        <taxon>Tissierellia</taxon>
        <taxon>Tissierellales</taxon>
        <taxon>Thermohalobacteraceae</taxon>
        <taxon>Anaeromonas</taxon>
    </lineage>
</organism>